<dbReference type="InterPro" id="IPR036514">
    <property type="entry name" value="SGNH_hydro_sf"/>
</dbReference>
<dbReference type="EMBL" id="CYZU01000003">
    <property type="protein sequence ID" value="CUN79484.1"/>
    <property type="molecule type" value="Genomic_DNA"/>
</dbReference>
<feature type="domain" description="SGNH hydrolase-type esterase" evidence="2">
    <location>
        <begin position="120"/>
        <end position="239"/>
    </location>
</feature>
<dbReference type="InterPro" id="IPR013830">
    <property type="entry name" value="SGNH_hydro"/>
</dbReference>
<keyword evidence="1" id="KW-0175">Coiled coil</keyword>
<organism evidence="3 4">
    <name type="scientific">Faecalicatena contorta</name>
    <dbReference type="NCBI Taxonomy" id="39482"/>
    <lineage>
        <taxon>Bacteria</taxon>
        <taxon>Bacillati</taxon>
        <taxon>Bacillota</taxon>
        <taxon>Clostridia</taxon>
        <taxon>Lachnospirales</taxon>
        <taxon>Lachnospiraceae</taxon>
        <taxon>Faecalicatena</taxon>
    </lineage>
</organism>
<dbReference type="PANTHER" id="PTHR30383">
    <property type="entry name" value="THIOESTERASE 1/PROTEASE 1/LYSOPHOSPHOLIPASE L1"/>
    <property type="match status" value="1"/>
</dbReference>
<reference evidence="3 4" key="1">
    <citation type="submission" date="2015-09" db="EMBL/GenBank/DDBJ databases">
        <authorList>
            <consortium name="Pathogen Informatics"/>
        </authorList>
    </citation>
    <scope>NUCLEOTIDE SEQUENCE [LARGE SCALE GENOMIC DNA]</scope>
    <source>
        <strain evidence="3 4">2789STDY5834876</strain>
    </source>
</reference>
<accession>A0A173ZTC3</accession>
<dbReference type="Pfam" id="PF13472">
    <property type="entry name" value="Lipase_GDSL_2"/>
    <property type="match status" value="1"/>
</dbReference>
<keyword evidence="3" id="KW-0378">Hydrolase</keyword>
<proteinExistence type="predicted"/>
<dbReference type="Gene3D" id="3.40.50.1110">
    <property type="entry name" value="SGNH hydrolase"/>
    <property type="match status" value="1"/>
</dbReference>
<evidence type="ECO:0000313" key="3">
    <source>
        <dbReference type="EMBL" id="CUN79484.1"/>
    </source>
</evidence>
<dbReference type="SUPFAM" id="SSF52266">
    <property type="entry name" value="SGNH hydrolase"/>
    <property type="match status" value="1"/>
</dbReference>
<dbReference type="STRING" id="39482.ERS852491_00523"/>
<evidence type="ECO:0000313" key="4">
    <source>
        <dbReference type="Proteomes" id="UP000095544"/>
    </source>
</evidence>
<feature type="coiled-coil region" evidence="1">
    <location>
        <begin position="48"/>
        <end position="85"/>
    </location>
</feature>
<evidence type="ECO:0000259" key="2">
    <source>
        <dbReference type="Pfam" id="PF13472"/>
    </source>
</evidence>
<dbReference type="OrthoDB" id="1652311at2"/>
<dbReference type="GO" id="GO:0016787">
    <property type="term" value="F:hydrolase activity"/>
    <property type="evidence" value="ECO:0007669"/>
    <property type="project" value="UniProtKB-KW"/>
</dbReference>
<protein>
    <submittedName>
        <fullName evidence="3">GDSL-like Lipase/Acylhydrolase</fullName>
    </submittedName>
</protein>
<sequence>MMKMKRRKSIIYCCAAVGLVIVIILAAEGINSLTRNKVDTSEGLEIIKQASSADVKNIENKMEKLEEKDRENQEVQEEIKNRNYKAVFANAVIMGDSISEAFMEYDLLNASSVVAKIGVELDQLDEQIESVAQINPQVIFLAYGMNDIIATKGDTDEFVKQYDELFKKLQEKLPDAKIFVNSIFPVQEQEIEREPAYRNLDQYNEALHALCDKRQIAFIDNTELVSDSYYEEDGVHFKASFYPFWLNRMAEVASL</sequence>
<dbReference type="RefSeq" id="WP_055150762.1">
    <property type="nucleotide sequence ID" value="NZ_CYZU01000003.1"/>
</dbReference>
<dbReference type="AlphaFoldDB" id="A0A173ZTC3"/>
<name>A0A173ZTC3_9FIRM</name>
<gene>
    <name evidence="3" type="ORF">ERS852491_00523</name>
</gene>
<dbReference type="Proteomes" id="UP000095544">
    <property type="component" value="Unassembled WGS sequence"/>
</dbReference>
<evidence type="ECO:0000256" key="1">
    <source>
        <dbReference type="SAM" id="Coils"/>
    </source>
</evidence>
<dbReference type="InterPro" id="IPR051532">
    <property type="entry name" value="Ester_Hydrolysis_Enzymes"/>
</dbReference>